<gene>
    <name evidence="4" type="ORF">J2Z71_000787</name>
</gene>
<comment type="similarity">
    <text evidence="1 3">Belongs to the enoyl-CoA hydratase/isomerase family.</text>
</comment>
<dbReference type="PROSITE" id="PS00166">
    <property type="entry name" value="ENOYL_COA_HYDRATASE"/>
    <property type="match status" value="1"/>
</dbReference>
<dbReference type="InterPro" id="IPR014748">
    <property type="entry name" value="Enoyl-CoA_hydra_C"/>
</dbReference>
<dbReference type="Gene3D" id="1.10.12.10">
    <property type="entry name" value="Lyase 2-enoyl-coa Hydratase, Chain A, domain 2"/>
    <property type="match status" value="1"/>
</dbReference>
<dbReference type="CDD" id="cd06558">
    <property type="entry name" value="crotonase-like"/>
    <property type="match status" value="1"/>
</dbReference>
<dbReference type="Gene3D" id="3.90.226.10">
    <property type="entry name" value="2-enoyl-CoA Hydratase, Chain A, domain 1"/>
    <property type="match status" value="1"/>
</dbReference>
<evidence type="ECO:0000256" key="1">
    <source>
        <dbReference type="ARBA" id="ARBA00005254"/>
    </source>
</evidence>
<dbReference type="InterPro" id="IPR029045">
    <property type="entry name" value="ClpP/crotonase-like_dom_sf"/>
</dbReference>
<dbReference type="PANTHER" id="PTHR11941:SF54">
    <property type="entry name" value="ENOYL-COA HYDRATASE, MITOCHONDRIAL"/>
    <property type="match status" value="1"/>
</dbReference>
<dbReference type="GO" id="GO:0004300">
    <property type="term" value="F:enoyl-CoA hydratase activity"/>
    <property type="evidence" value="ECO:0007669"/>
    <property type="project" value="UniProtKB-EC"/>
</dbReference>
<keyword evidence="2 4" id="KW-0456">Lyase</keyword>
<proteinExistence type="inferred from homology"/>
<keyword evidence="5" id="KW-1185">Reference proteome</keyword>
<dbReference type="InterPro" id="IPR018376">
    <property type="entry name" value="Enoyl-CoA_hyd/isom_CS"/>
</dbReference>
<dbReference type="Proteomes" id="UP001519306">
    <property type="component" value="Unassembled WGS sequence"/>
</dbReference>
<dbReference type="PANTHER" id="PTHR11941">
    <property type="entry name" value="ENOYL-COA HYDRATASE-RELATED"/>
    <property type="match status" value="1"/>
</dbReference>
<reference evidence="4 5" key="1">
    <citation type="submission" date="2021-03" db="EMBL/GenBank/DDBJ databases">
        <title>Genomic Encyclopedia of Type Strains, Phase IV (KMG-IV): sequencing the most valuable type-strain genomes for metagenomic binning, comparative biology and taxonomic classification.</title>
        <authorList>
            <person name="Goeker M."/>
        </authorList>
    </citation>
    <scope>NUCLEOTIDE SEQUENCE [LARGE SCALE GENOMIC DNA]</scope>
    <source>
        <strain evidence="4 5">DSM 27563</strain>
    </source>
</reference>
<evidence type="ECO:0000256" key="2">
    <source>
        <dbReference type="ARBA" id="ARBA00023239"/>
    </source>
</evidence>
<dbReference type="RefSeq" id="WP_210060555.1">
    <property type="nucleotide sequence ID" value="NZ_JAGGLJ010000006.1"/>
</dbReference>
<protein>
    <submittedName>
        <fullName evidence="4">Enoyl-CoA hydratase</fullName>
        <ecNumber evidence="4">4.2.1.17</ecNumber>
    </submittedName>
</protein>
<evidence type="ECO:0000256" key="3">
    <source>
        <dbReference type="RuleBase" id="RU003707"/>
    </source>
</evidence>
<accession>A0ABS4KBV1</accession>
<dbReference type="EMBL" id="JAGGLJ010000006">
    <property type="protein sequence ID" value="MBP2025257.1"/>
    <property type="molecule type" value="Genomic_DNA"/>
</dbReference>
<dbReference type="EC" id="4.2.1.17" evidence="4"/>
<name>A0ABS4KBV1_9FIRM</name>
<dbReference type="SUPFAM" id="SSF52096">
    <property type="entry name" value="ClpP/crotonase"/>
    <property type="match status" value="1"/>
</dbReference>
<dbReference type="Pfam" id="PF00378">
    <property type="entry name" value="ECH_1"/>
    <property type="match status" value="1"/>
</dbReference>
<evidence type="ECO:0000313" key="5">
    <source>
        <dbReference type="Proteomes" id="UP001519306"/>
    </source>
</evidence>
<sequence length="266" mass="28987">MKEKFNLDSLENIKINKDGSILTITMDRPKAMNALNNDTLTELKEIFDYAKADDSILGIIITGNGKAFVAGADISQMKDYGSEDGRKYANFAQSVFNDIESIEKPVIAAINGYALGGGCELSMSCDIRIASTKAVFGQPEVNLGVIPCFGGTQRLSRLIGVARAKELIYTARLIKAEEALNYGLVTSVVEEDLLLEEANKIMNTILEKAPIAIKYSKVAINTGINLDLKNALELEKDLAALSFGTEDKTEGMNAFLEKRSANFKNK</sequence>
<comment type="caution">
    <text evidence="4">The sequence shown here is derived from an EMBL/GenBank/DDBJ whole genome shotgun (WGS) entry which is preliminary data.</text>
</comment>
<evidence type="ECO:0000313" key="4">
    <source>
        <dbReference type="EMBL" id="MBP2025257.1"/>
    </source>
</evidence>
<organism evidence="4 5">
    <name type="scientific">Peptoniphilus stercorisuis</name>
    <dbReference type="NCBI Taxonomy" id="1436965"/>
    <lineage>
        <taxon>Bacteria</taxon>
        <taxon>Bacillati</taxon>
        <taxon>Bacillota</taxon>
        <taxon>Tissierellia</taxon>
        <taxon>Tissierellales</taxon>
        <taxon>Peptoniphilaceae</taxon>
        <taxon>Peptoniphilus</taxon>
    </lineage>
</organism>
<dbReference type="InterPro" id="IPR001753">
    <property type="entry name" value="Enoyl-CoA_hydra/iso"/>
</dbReference>